<organism evidence="2 3">
    <name type="scientific">Oryza sativa subsp. japonica</name>
    <name type="common">Rice</name>
    <dbReference type="NCBI Taxonomy" id="39947"/>
    <lineage>
        <taxon>Eukaryota</taxon>
        <taxon>Viridiplantae</taxon>
        <taxon>Streptophyta</taxon>
        <taxon>Embryophyta</taxon>
        <taxon>Tracheophyta</taxon>
        <taxon>Spermatophyta</taxon>
        <taxon>Magnoliopsida</taxon>
        <taxon>Liliopsida</taxon>
        <taxon>Poales</taxon>
        <taxon>Poaceae</taxon>
        <taxon>BOP clade</taxon>
        <taxon>Oryzoideae</taxon>
        <taxon>Oryzeae</taxon>
        <taxon>Oryzinae</taxon>
        <taxon>Oryza</taxon>
        <taxon>Oryza sativa</taxon>
    </lineage>
</organism>
<proteinExistence type="predicted"/>
<name>Q6EPL5_ORYSJ</name>
<dbReference type="Proteomes" id="UP000000763">
    <property type="component" value="Chromosome 9"/>
</dbReference>
<feature type="compositionally biased region" description="Low complexity" evidence="1">
    <location>
        <begin position="117"/>
        <end position="126"/>
    </location>
</feature>
<feature type="compositionally biased region" description="Basic and acidic residues" evidence="1">
    <location>
        <begin position="104"/>
        <end position="116"/>
    </location>
</feature>
<evidence type="ECO:0000313" key="2">
    <source>
        <dbReference type="EMBL" id="BAD29405.1"/>
    </source>
</evidence>
<sequence length="155" mass="16972">MLLPRALHVADMWRPRRMGERTWCQLVPRGHPRGATPERHMDGPDRLGRPIGQPRVGAAWQRDRAATGEQSGGARPDGRWRRAATQKVAVHGAQGGGGGQRQWRTQERGREMKEGKGSSPASSKAGAEVEDGGDNLATRRSRRAAGTPTEREERG</sequence>
<evidence type="ECO:0000256" key="1">
    <source>
        <dbReference type="SAM" id="MobiDB-lite"/>
    </source>
</evidence>
<reference evidence="3" key="2">
    <citation type="journal article" date="2008" name="Nucleic Acids Res.">
        <title>The rice annotation project database (RAP-DB): 2008 update.</title>
        <authorList>
            <consortium name="The rice annotation project (RAP)"/>
        </authorList>
    </citation>
    <scope>GENOME REANNOTATION</scope>
    <source>
        <strain evidence="3">cv. Nipponbare</strain>
    </source>
</reference>
<reference evidence="3" key="1">
    <citation type="journal article" date="2005" name="Nature">
        <title>The map-based sequence of the rice genome.</title>
        <authorList>
            <consortium name="International rice genome sequencing project (IRGSP)"/>
            <person name="Matsumoto T."/>
            <person name="Wu J."/>
            <person name="Kanamori H."/>
            <person name="Katayose Y."/>
            <person name="Fujisawa M."/>
            <person name="Namiki N."/>
            <person name="Mizuno H."/>
            <person name="Yamamoto K."/>
            <person name="Antonio B.A."/>
            <person name="Baba T."/>
            <person name="Sakata K."/>
            <person name="Nagamura Y."/>
            <person name="Aoki H."/>
            <person name="Arikawa K."/>
            <person name="Arita K."/>
            <person name="Bito T."/>
            <person name="Chiden Y."/>
            <person name="Fujitsuka N."/>
            <person name="Fukunaka R."/>
            <person name="Hamada M."/>
            <person name="Harada C."/>
            <person name="Hayashi A."/>
            <person name="Hijishita S."/>
            <person name="Honda M."/>
            <person name="Hosokawa S."/>
            <person name="Ichikawa Y."/>
            <person name="Idonuma A."/>
            <person name="Iijima M."/>
            <person name="Ikeda M."/>
            <person name="Ikeno M."/>
            <person name="Ito K."/>
            <person name="Ito S."/>
            <person name="Ito T."/>
            <person name="Ito Y."/>
            <person name="Ito Y."/>
            <person name="Iwabuchi A."/>
            <person name="Kamiya K."/>
            <person name="Karasawa W."/>
            <person name="Kurita K."/>
            <person name="Katagiri S."/>
            <person name="Kikuta A."/>
            <person name="Kobayashi H."/>
            <person name="Kobayashi N."/>
            <person name="Machita K."/>
            <person name="Maehara T."/>
            <person name="Masukawa M."/>
            <person name="Mizubayashi T."/>
            <person name="Mukai Y."/>
            <person name="Nagasaki H."/>
            <person name="Nagata Y."/>
            <person name="Naito S."/>
            <person name="Nakashima M."/>
            <person name="Nakama Y."/>
            <person name="Nakamichi Y."/>
            <person name="Nakamura M."/>
            <person name="Meguro A."/>
            <person name="Negishi M."/>
            <person name="Ohta I."/>
            <person name="Ohta T."/>
            <person name="Okamoto M."/>
            <person name="Ono N."/>
            <person name="Saji S."/>
            <person name="Sakaguchi M."/>
            <person name="Sakai K."/>
            <person name="Shibata M."/>
            <person name="Shimokawa T."/>
            <person name="Song J."/>
            <person name="Takazaki Y."/>
            <person name="Terasawa K."/>
            <person name="Tsugane M."/>
            <person name="Tsuji K."/>
            <person name="Ueda S."/>
            <person name="Waki K."/>
            <person name="Yamagata H."/>
            <person name="Yamamoto M."/>
            <person name="Yamamoto S."/>
            <person name="Yamane H."/>
            <person name="Yoshiki S."/>
            <person name="Yoshihara R."/>
            <person name="Yukawa K."/>
            <person name="Zhong H."/>
            <person name="Yano M."/>
            <person name="Yuan Q."/>
            <person name="Ouyang S."/>
            <person name="Liu J."/>
            <person name="Jones K.M."/>
            <person name="Gansberger K."/>
            <person name="Moffat K."/>
            <person name="Hill J."/>
            <person name="Bera J."/>
            <person name="Fadrosh D."/>
            <person name="Jin S."/>
            <person name="Johri S."/>
            <person name="Kim M."/>
            <person name="Overton L."/>
            <person name="Reardon M."/>
            <person name="Tsitrin T."/>
            <person name="Vuong H."/>
            <person name="Weaver B."/>
            <person name="Ciecko A."/>
            <person name="Tallon L."/>
            <person name="Jackson J."/>
            <person name="Pai G."/>
            <person name="Aken S.V."/>
            <person name="Utterback T."/>
            <person name="Reidmuller S."/>
            <person name="Feldblyum T."/>
            <person name="Hsiao J."/>
            <person name="Zismann V."/>
            <person name="Iobst S."/>
            <person name="de Vazeille A.R."/>
            <person name="Buell C.R."/>
            <person name="Ying K."/>
            <person name="Li Y."/>
            <person name="Lu T."/>
            <person name="Huang Y."/>
            <person name="Zhao Q."/>
            <person name="Feng Q."/>
            <person name="Zhang L."/>
            <person name="Zhu J."/>
            <person name="Weng Q."/>
            <person name="Mu J."/>
            <person name="Lu Y."/>
            <person name="Fan D."/>
            <person name="Liu Y."/>
            <person name="Guan J."/>
            <person name="Zhang Y."/>
            <person name="Yu S."/>
            <person name="Liu X."/>
            <person name="Zhang Y."/>
            <person name="Hong G."/>
            <person name="Han B."/>
            <person name="Choisne N."/>
            <person name="Demange N."/>
            <person name="Orjeda G."/>
            <person name="Samain S."/>
            <person name="Cattolico L."/>
            <person name="Pelletier E."/>
            <person name="Couloux A."/>
            <person name="Segurens B."/>
            <person name="Wincker P."/>
            <person name="D'Hont A."/>
            <person name="Scarpelli C."/>
            <person name="Weissenbach J."/>
            <person name="Salanoubat M."/>
            <person name="Quetier F."/>
            <person name="Yu Y."/>
            <person name="Kim H.R."/>
            <person name="Rambo T."/>
            <person name="Currie J."/>
            <person name="Collura K."/>
            <person name="Luo M."/>
            <person name="Yang T."/>
            <person name="Ammiraju J.S.S."/>
            <person name="Engler F."/>
            <person name="Soderlund C."/>
            <person name="Wing R.A."/>
            <person name="Palmer L.E."/>
            <person name="de la Bastide M."/>
            <person name="Spiegel L."/>
            <person name="Nascimento L."/>
            <person name="Zutavern T."/>
            <person name="O'Shaughnessy A."/>
            <person name="Dike S."/>
            <person name="Dedhia N."/>
            <person name="Preston R."/>
            <person name="Balija V."/>
            <person name="McCombie W.R."/>
            <person name="Chow T."/>
            <person name="Chen H."/>
            <person name="Chung M."/>
            <person name="Chen C."/>
            <person name="Shaw J."/>
            <person name="Wu H."/>
            <person name="Hsiao K."/>
            <person name="Chao Y."/>
            <person name="Chu M."/>
            <person name="Cheng C."/>
            <person name="Hour A."/>
            <person name="Lee P."/>
            <person name="Lin S."/>
            <person name="Lin Y."/>
            <person name="Liou J."/>
            <person name="Liu S."/>
            <person name="Hsing Y."/>
            <person name="Raghuvanshi S."/>
            <person name="Mohanty A."/>
            <person name="Bharti A.K."/>
            <person name="Gaur A."/>
            <person name="Gupta V."/>
            <person name="Kumar D."/>
            <person name="Ravi V."/>
            <person name="Vij S."/>
            <person name="Kapur A."/>
            <person name="Khurana P."/>
            <person name="Khurana P."/>
            <person name="Khurana J.P."/>
            <person name="Tyagi A.K."/>
            <person name="Gaikwad K."/>
            <person name="Singh A."/>
            <person name="Dalal V."/>
            <person name="Srivastava S."/>
            <person name="Dixit A."/>
            <person name="Pal A.K."/>
            <person name="Ghazi I.A."/>
            <person name="Yadav M."/>
            <person name="Pandit A."/>
            <person name="Bhargava A."/>
            <person name="Sureshbabu K."/>
            <person name="Batra K."/>
            <person name="Sharma T.R."/>
            <person name="Mohapatra T."/>
            <person name="Singh N.K."/>
            <person name="Messing J."/>
            <person name="Nelson A.B."/>
            <person name="Fuks G."/>
            <person name="Kavchok S."/>
            <person name="Keizer G."/>
            <person name="Linton E."/>
            <person name="Llaca V."/>
            <person name="Song R."/>
            <person name="Tanyolac B."/>
            <person name="Young S."/>
            <person name="Ho-Il K."/>
            <person name="Hahn J.H."/>
            <person name="Sangsakoo G."/>
            <person name="Vanavichit A."/>
            <person name="de Mattos Luiz.A.T."/>
            <person name="Zimmer P.D."/>
            <person name="Malone G."/>
            <person name="Dellagostin O."/>
            <person name="de Oliveira A.C."/>
            <person name="Bevan M."/>
            <person name="Bancroft I."/>
            <person name="Minx P."/>
            <person name="Cordum H."/>
            <person name="Wilson R."/>
            <person name="Cheng Z."/>
            <person name="Jin W."/>
            <person name="Jiang J."/>
            <person name="Leong S.A."/>
            <person name="Iwama H."/>
            <person name="Gojobori T."/>
            <person name="Itoh T."/>
            <person name="Niimura Y."/>
            <person name="Fujii Y."/>
            <person name="Habara T."/>
            <person name="Sakai H."/>
            <person name="Sato Y."/>
            <person name="Wilson G."/>
            <person name="Kumar K."/>
            <person name="McCouch S."/>
            <person name="Juretic N."/>
            <person name="Hoen D."/>
            <person name="Wright S."/>
            <person name="Bruskiewich R."/>
            <person name="Bureau T."/>
            <person name="Miyao A."/>
            <person name="Hirochika H."/>
            <person name="Nishikawa T."/>
            <person name="Kadowaki K."/>
            <person name="Sugiura M."/>
            <person name="Burr B."/>
            <person name="Sasaki T."/>
        </authorList>
    </citation>
    <scope>NUCLEOTIDE SEQUENCE [LARGE SCALE GENOMIC DNA]</scope>
    <source>
        <strain evidence="3">cv. Nipponbare</strain>
    </source>
</reference>
<accession>Q6EPL5</accession>
<protein>
    <submittedName>
        <fullName evidence="2">Uncharacterized protein</fullName>
    </submittedName>
</protein>
<feature type="region of interest" description="Disordered" evidence="1">
    <location>
        <begin position="27"/>
        <end position="155"/>
    </location>
</feature>
<evidence type="ECO:0000313" key="3">
    <source>
        <dbReference type="Proteomes" id="UP000000763"/>
    </source>
</evidence>
<dbReference type="EMBL" id="AP005863">
    <property type="protein sequence ID" value="BAD29405.1"/>
    <property type="molecule type" value="Genomic_DNA"/>
</dbReference>
<gene>
    <name evidence="2" type="primary">OSJNBa0040N23.13</name>
</gene>
<feature type="compositionally biased region" description="Basic and acidic residues" evidence="1">
    <location>
        <begin position="36"/>
        <end position="48"/>
    </location>
</feature>
<dbReference type="AlphaFoldDB" id="Q6EPL5"/>